<dbReference type="InterPro" id="IPR005467">
    <property type="entry name" value="His_kinase_dom"/>
</dbReference>
<evidence type="ECO:0000256" key="6">
    <source>
        <dbReference type="ARBA" id="ARBA00022777"/>
    </source>
</evidence>
<evidence type="ECO:0000313" key="17">
    <source>
        <dbReference type="EMBL" id="SFK10119.1"/>
    </source>
</evidence>
<dbReference type="PRINTS" id="PR00344">
    <property type="entry name" value="BCTRLSENSOR"/>
</dbReference>
<feature type="domain" description="Response regulatory" evidence="14">
    <location>
        <begin position="922"/>
        <end position="1041"/>
    </location>
</feature>
<organism evidence="17 18">
    <name type="scientific">Desulfomicrobium apsheronum</name>
    <dbReference type="NCBI Taxonomy" id="52560"/>
    <lineage>
        <taxon>Bacteria</taxon>
        <taxon>Pseudomonadati</taxon>
        <taxon>Thermodesulfobacteriota</taxon>
        <taxon>Desulfovibrionia</taxon>
        <taxon>Desulfovibrionales</taxon>
        <taxon>Desulfomicrobiaceae</taxon>
        <taxon>Desulfomicrobium</taxon>
    </lineage>
</organism>
<dbReference type="SUPFAM" id="SSF55874">
    <property type="entry name" value="ATPase domain of HSP90 chaperone/DNA topoisomerase II/histidine kinase"/>
    <property type="match status" value="1"/>
</dbReference>
<dbReference type="InterPro" id="IPR036890">
    <property type="entry name" value="HATPase_C_sf"/>
</dbReference>
<dbReference type="CDD" id="cd00082">
    <property type="entry name" value="HisKA"/>
    <property type="match status" value="1"/>
</dbReference>
<evidence type="ECO:0000256" key="9">
    <source>
        <dbReference type="ARBA" id="ARBA00064003"/>
    </source>
</evidence>
<gene>
    <name evidence="17" type="ORF">SAMN04488082_11430</name>
</gene>
<dbReference type="SMART" id="SM00448">
    <property type="entry name" value="REC"/>
    <property type="match status" value="1"/>
</dbReference>
<dbReference type="Pfam" id="PF00072">
    <property type="entry name" value="Response_reg"/>
    <property type="match status" value="1"/>
</dbReference>
<feature type="transmembrane region" description="Helical" evidence="12">
    <location>
        <begin position="203"/>
        <end position="224"/>
    </location>
</feature>
<dbReference type="InterPro" id="IPR001789">
    <property type="entry name" value="Sig_transdc_resp-reg_receiver"/>
</dbReference>
<dbReference type="EMBL" id="FORX01000014">
    <property type="protein sequence ID" value="SFK10119.1"/>
    <property type="molecule type" value="Genomic_DNA"/>
</dbReference>
<evidence type="ECO:0000313" key="18">
    <source>
        <dbReference type="Proteomes" id="UP000198635"/>
    </source>
</evidence>
<dbReference type="InterPro" id="IPR000700">
    <property type="entry name" value="PAS-assoc_C"/>
</dbReference>
<dbReference type="PROSITE" id="PS50110">
    <property type="entry name" value="RESPONSE_REGULATORY"/>
    <property type="match status" value="1"/>
</dbReference>
<dbReference type="Pfam" id="PF02518">
    <property type="entry name" value="HATPase_c"/>
    <property type="match status" value="1"/>
</dbReference>
<evidence type="ECO:0000259" key="15">
    <source>
        <dbReference type="PROSITE" id="PS50112"/>
    </source>
</evidence>
<dbReference type="InterPro" id="IPR000014">
    <property type="entry name" value="PAS"/>
</dbReference>
<feature type="transmembrane region" description="Helical" evidence="12">
    <location>
        <begin position="12"/>
        <end position="32"/>
    </location>
</feature>
<dbReference type="Proteomes" id="UP000198635">
    <property type="component" value="Unassembled WGS sequence"/>
</dbReference>
<reference evidence="18" key="1">
    <citation type="submission" date="2016-10" db="EMBL/GenBank/DDBJ databases">
        <authorList>
            <person name="Varghese N."/>
            <person name="Submissions S."/>
        </authorList>
    </citation>
    <scope>NUCLEOTIDE SEQUENCE [LARGE SCALE GENOMIC DNA]</scope>
    <source>
        <strain evidence="18">DSM 5918</strain>
    </source>
</reference>
<dbReference type="SMART" id="SM00086">
    <property type="entry name" value="PAC"/>
    <property type="match status" value="1"/>
</dbReference>
<keyword evidence="5" id="KW-0547">Nucleotide-binding</keyword>
<evidence type="ECO:0000256" key="12">
    <source>
        <dbReference type="SAM" id="Phobius"/>
    </source>
</evidence>
<dbReference type="InterPro" id="IPR004358">
    <property type="entry name" value="Sig_transdc_His_kin-like_C"/>
</dbReference>
<evidence type="ECO:0000259" key="14">
    <source>
        <dbReference type="PROSITE" id="PS50110"/>
    </source>
</evidence>
<dbReference type="SUPFAM" id="SSF47384">
    <property type="entry name" value="Homodimeric domain of signal transducing histidine kinase"/>
    <property type="match status" value="1"/>
</dbReference>
<dbReference type="FunFam" id="3.30.565.10:FF:000010">
    <property type="entry name" value="Sensor histidine kinase RcsC"/>
    <property type="match status" value="1"/>
</dbReference>
<evidence type="ECO:0000256" key="1">
    <source>
        <dbReference type="ARBA" id="ARBA00000085"/>
    </source>
</evidence>
<evidence type="ECO:0000256" key="3">
    <source>
        <dbReference type="ARBA" id="ARBA00022553"/>
    </source>
</evidence>
<dbReference type="RefSeq" id="WP_177193169.1">
    <property type="nucleotide sequence ID" value="NZ_FORX01000014.1"/>
</dbReference>
<dbReference type="InterPro" id="IPR035965">
    <property type="entry name" value="PAS-like_dom_sf"/>
</dbReference>
<dbReference type="FunFam" id="1.10.287.130:FF:000002">
    <property type="entry name" value="Two-component osmosensing histidine kinase"/>
    <property type="match status" value="1"/>
</dbReference>
<dbReference type="CDD" id="cd17546">
    <property type="entry name" value="REC_hyHK_CKI1_RcsC-like"/>
    <property type="match status" value="1"/>
</dbReference>
<dbReference type="Gene3D" id="1.10.287.130">
    <property type="match status" value="1"/>
</dbReference>
<comment type="subunit">
    <text evidence="9">At low DSF concentrations, interacts with RpfF.</text>
</comment>
<protein>
    <recommendedName>
        <fullName evidence="10">Sensory/regulatory protein RpfC</fullName>
        <ecNumber evidence="2">2.7.13.3</ecNumber>
    </recommendedName>
</protein>
<feature type="domain" description="PAC" evidence="16">
    <location>
        <begin position="608"/>
        <end position="661"/>
    </location>
</feature>
<dbReference type="Gene3D" id="3.30.565.10">
    <property type="entry name" value="Histidine kinase-like ATPase, C-terminal domain"/>
    <property type="match status" value="1"/>
</dbReference>
<dbReference type="Pfam" id="PF17159">
    <property type="entry name" value="MASE3"/>
    <property type="match status" value="1"/>
</dbReference>
<evidence type="ECO:0000259" key="13">
    <source>
        <dbReference type="PROSITE" id="PS50109"/>
    </source>
</evidence>
<dbReference type="CDD" id="cd16922">
    <property type="entry name" value="HATPase_EvgS-ArcB-TorS-like"/>
    <property type="match status" value="1"/>
</dbReference>
<feature type="transmembrane region" description="Helical" evidence="12">
    <location>
        <begin position="171"/>
        <end position="191"/>
    </location>
</feature>
<dbReference type="PANTHER" id="PTHR45339">
    <property type="entry name" value="HYBRID SIGNAL TRANSDUCTION HISTIDINE KINASE J"/>
    <property type="match status" value="1"/>
</dbReference>
<dbReference type="EC" id="2.7.13.3" evidence="2"/>
<dbReference type="GO" id="GO:0005524">
    <property type="term" value="F:ATP binding"/>
    <property type="evidence" value="ECO:0007669"/>
    <property type="project" value="UniProtKB-KW"/>
</dbReference>
<dbReference type="Gene3D" id="2.10.70.100">
    <property type="match status" value="1"/>
</dbReference>
<dbReference type="InterPro" id="IPR003594">
    <property type="entry name" value="HATPase_dom"/>
</dbReference>
<dbReference type="SUPFAM" id="SSF55785">
    <property type="entry name" value="PYP-like sensor domain (PAS domain)"/>
    <property type="match status" value="3"/>
</dbReference>
<keyword evidence="3 11" id="KW-0597">Phosphoprotein</keyword>
<dbReference type="CDD" id="cd00130">
    <property type="entry name" value="PAS"/>
    <property type="match status" value="2"/>
</dbReference>
<keyword evidence="6" id="KW-0418">Kinase</keyword>
<dbReference type="STRING" id="52560.SAMN04488082_11430"/>
<dbReference type="PROSITE" id="PS50112">
    <property type="entry name" value="PAS"/>
    <property type="match status" value="2"/>
</dbReference>
<evidence type="ECO:0000256" key="11">
    <source>
        <dbReference type="PROSITE-ProRule" id="PRU00169"/>
    </source>
</evidence>
<feature type="domain" description="PAS" evidence="15">
    <location>
        <begin position="533"/>
        <end position="605"/>
    </location>
</feature>
<dbReference type="InterPro" id="IPR003661">
    <property type="entry name" value="HisK_dim/P_dom"/>
</dbReference>
<keyword evidence="12" id="KW-0812">Transmembrane</keyword>
<evidence type="ECO:0000256" key="7">
    <source>
        <dbReference type="ARBA" id="ARBA00022840"/>
    </source>
</evidence>
<keyword evidence="18" id="KW-1185">Reference proteome</keyword>
<evidence type="ECO:0000256" key="8">
    <source>
        <dbReference type="ARBA" id="ARBA00023012"/>
    </source>
</evidence>
<dbReference type="AlphaFoldDB" id="A0A1I3WSI0"/>
<evidence type="ECO:0000256" key="10">
    <source>
        <dbReference type="ARBA" id="ARBA00068150"/>
    </source>
</evidence>
<keyword evidence="8" id="KW-0902">Two-component regulatory system</keyword>
<evidence type="ECO:0000256" key="4">
    <source>
        <dbReference type="ARBA" id="ARBA00022679"/>
    </source>
</evidence>
<name>A0A1I3WSI0_9BACT</name>
<feature type="transmembrane region" description="Helical" evidence="12">
    <location>
        <begin position="236"/>
        <end position="254"/>
    </location>
</feature>
<dbReference type="InterPro" id="IPR036097">
    <property type="entry name" value="HisK_dim/P_sf"/>
</dbReference>
<dbReference type="NCBIfam" id="TIGR00229">
    <property type="entry name" value="sensory_box"/>
    <property type="match status" value="2"/>
</dbReference>
<sequence>MPSDDQLASHDISGTLRHVTVWIILLLVLFFISRHNFLLFHTMAELFAVAVGWSVFLLVWNTRAFLRNDALLFLGIAYFFIAFIDLTHTLTYNGMNIVAAAEDTNPATQLWIAARGLEAASLFAYSLILGRGFSLSAVLLGFSGVTATLLLSIFAWEIFPVCHVEGQGLTTFKIVAEYTICAVLAAAMFNLTRKRDKLEPGIYHLLIMSMALSIMSELAFTLYVSVYGLSNVAGHFLKIVSFFLIYLALVRFALKRPYRTLFRQLAKEREALSRSEKKWRNILLHTPQIGISLDPEGRIIFANEYFLKLTGWEKEEVLGRDWFDMFIPAEIRESTREFFISTMAGGQNLSYSTHENEILDKFGARHAIGWANALTFDSAGLPTDVTSLGVDLTERKHAQEVLIESRNLYQSLVDNLPLSIMTFDREGKINYVNQFQIEGFAKNILDKEYFLGRTLHELPGLISAGIGPDLEHVLDGRPLNLPSLFIPRLAAGGSAWQSVKAIPLFKDGVFSGGILMREDITAHMMAEEAMRESEERLALALEVTNDGLWDWNCVSGSTYFSPHYYAMLGYEKGEFEANYSSWRSLIHPDDVQDVEDQVSRHVTSGEVFEIEFRMKAKSGHWLWIMARGRVVERNEQGSAVRMVGTHVDVTARKNAEYAALNAKEAAEAANKAKSEFLANMSHEIRTPLNGIMGMLQLLQTTSMNQEQLEYSAMAVQSTSRLTSLLSDILDLSRVEAGKMPIRPEVFDLRKKLNQSIDLFAPIALQSGIELRHHFDDALPQNVIGDPIRLQQVLTNLIGNAFKFTQHGFVSVEAYPLPARNENQLRIFFEISDTGCGIPDEALSQLFEPFSQVTQGYTRQYQGAGLGLSICKRLVGLMGGNMAISSEVGVGTSIYFCVTLDKALELPAREVPDKTRVALRERKILVAEDDEVNLFAVRNLLTKNGHEVFTAHNGHEVLERLLEQDFDLILMDIQMPGMDGIEATRRIRASEEATGKKPVPIIAMTAYAMNGDKEKLLDKGMDGYVAKPFSIKKLMDVIKQSVNKD</sequence>
<dbReference type="GO" id="GO:0000155">
    <property type="term" value="F:phosphorelay sensor kinase activity"/>
    <property type="evidence" value="ECO:0007669"/>
    <property type="project" value="InterPro"/>
</dbReference>
<dbReference type="Pfam" id="PF13426">
    <property type="entry name" value="PAS_9"/>
    <property type="match status" value="1"/>
</dbReference>
<dbReference type="SUPFAM" id="SSF52172">
    <property type="entry name" value="CheY-like"/>
    <property type="match status" value="1"/>
</dbReference>
<feature type="transmembrane region" description="Helical" evidence="12">
    <location>
        <begin position="38"/>
        <end position="59"/>
    </location>
</feature>
<dbReference type="Gene3D" id="3.40.50.2300">
    <property type="match status" value="1"/>
</dbReference>
<accession>A0A1I3WSI0</accession>
<dbReference type="InterPro" id="IPR013655">
    <property type="entry name" value="PAS_fold_3"/>
</dbReference>
<feature type="modified residue" description="4-aspartylphosphate" evidence="11">
    <location>
        <position position="971"/>
    </location>
</feature>
<feature type="domain" description="Histidine kinase" evidence="13">
    <location>
        <begin position="679"/>
        <end position="901"/>
    </location>
</feature>
<feature type="domain" description="PAS" evidence="15">
    <location>
        <begin position="275"/>
        <end position="346"/>
    </location>
</feature>
<dbReference type="PROSITE" id="PS50113">
    <property type="entry name" value="PAC"/>
    <property type="match status" value="1"/>
</dbReference>
<keyword evidence="12" id="KW-0472">Membrane</keyword>
<dbReference type="SMART" id="SM00091">
    <property type="entry name" value="PAS"/>
    <property type="match status" value="3"/>
</dbReference>
<dbReference type="Pfam" id="PF00512">
    <property type="entry name" value="HisKA"/>
    <property type="match status" value="1"/>
</dbReference>
<proteinExistence type="predicted"/>
<dbReference type="InterPro" id="IPR001610">
    <property type="entry name" value="PAC"/>
</dbReference>
<dbReference type="Pfam" id="PF08447">
    <property type="entry name" value="PAS_3"/>
    <property type="match status" value="1"/>
</dbReference>
<dbReference type="SMART" id="SM00388">
    <property type="entry name" value="HisKA"/>
    <property type="match status" value="1"/>
</dbReference>
<comment type="catalytic activity">
    <reaction evidence="1">
        <text>ATP + protein L-histidine = ADP + protein N-phospho-L-histidine.</text>
        <dbReference type="EC" id="2.7.13.3"/>
    </reaction>
</comment>
<dbReference type="InterPro" id="IPR011006">
    <property type="entry name" value="CheY-like_superfamily"/>
</dbReference>
<evidence type="ECO:0000256" key="2">
    <source>
        <dbReference type="ARBA" id="ARBA00012438"/>
    </source>
</evidence>
<dbReference type="PANTHER" id="PTHR45339:SF5">
    <property type="entry name" value="HISTIDINE KINASE"/>
    <property type="match status" value="1"/>
</dbReference>
<keyword evidence="7" id="KW-0067">ATP-binding</keyword>
<dbReference type="SMART" id="SM00387">
    <property type="entry name" value="HATPase_c"/>
    <property type="match status" value="1"/>
</dbReference>
<keyword evidence="12" id="KW-1133">Transmembrane helix</keyword>
<keyword evidence="4" id="KW-0808">Transferase</keyword>
<dbReference type="PROSITE" id="PS50109">
    <property type="entry name" value="HIS_KIN"/>
    <property type="match status" value="1"/>
</dbReference>
<evidence type="ECO:0000256" key="5">
    <source>
        <dbReference type="ARBA" id="ARBA00022741"/>
    </source>
</evidence>
<feature type="transmembrane region" description="Helical" evidence="12">
    <location>
        <begin position="71"/>
        <end position="90"/>
    </location>
</feature>
<evidence type="ECO:0000259" key="16">
    <source>
        <dbReference type="PROSITE" id="PS50113"/>
    </source>
</evidence>
<feature type="transmembrane region" description="Helical" evidence="12">
    <location>
        <begin position="137"/>
        <end position="159"/>
    </location>
</feature>
<dbReference type="Gene3D" id="3.30.450.20">
    <property type="entry name" value="PAS domain"/>
    <property type="match status" value="3"/>
</dbReference>
<dbReference type="InterPro" id="IPR033425">
    <property type="entry name" value="MASE3"/>
</dbReference>